<dbReference type="Proteomes" id="UP000789525">
    <property type="component" value="Unassembled WGS sequence"/>
</dbReference>
<keyword evidence="2" id="KW-1185">Reference proteome</keyword>
<dbReference type="EMBL" id="CAJVPT010010669">
    <property type="protein sequence ID" value="CAG8572401.1"/>
    <property type="molecule type" value="Genomic_DNA"/>
</dbReference>
<evidence type="ECO:0000313" key="1">
    <source>
        <dbReference type="EMBL" id="CAG8572401.1"/>
    </source>
</evidence>
<name>A0ACA9M7Z5_9GLOM</name>
<protein>
    <submittedName>
        <fullName evidence="1">15714_t:CDS:1</fullName>
    </submittedName>
</protein>
<comment type="caution">
    <text evidence="1">The sequence shown here is derived from an EMBL/GenBank/DDBJ whole genome shotgun (WGS) entry which is preliminary data.</text>
</comment>
<sequence length="217" mass="24698">MKTIPSPYTYLKSVNICTYNSDITFIPKISISAADFAIETYFAIRLFLILRKVNKDAVQIESSVDGKLKLAAFTSIMRWNFIRLLVAFGQNVTGLIVSTVNHTVLVNYDEATVQLFFQSFFFVLMSYAVTVDAETVDKYQPDQNGPIYLDFQEHGFSTRKNSISSIENYKVNNAPTKRFSLFEWTNLVLSSYREKAKQKELGEIVEGSSDLNLEETS</sequence>
<proteinExistence type="predicted"/>
<gene>
    <name evidence="1" type="ORF">ACOLOM_LOCUS5648</name>
</gene>
<reference evidence="1" key="1">
    <citation type="submission" date="2021-06" db="EMBL/GenBank/DDBJ databases">
        <authorList>
            <person name="Kallberg Y."/>
            <person name="Tangrot J."/>
            <person name="Rosling A."/>
        </authorList>
    </citation>
    <scope>NUCLEOTIDE SEQUENCE</scope>
    <source>
        <strain evidence="1">CL356</strain>
    </source>
</reference>
<organism evidence="1 2">
    <name type="scientific">Acaulospora colombiana</name>
    <dbReference type="NCBI Taxonomy" id="27376"/>
    <lineage>
        <taxon>Eukaryota</taxon>
        <taxon>Fungi</taxon>
        <taxon>Fungi incertae sedis</taxon>
        <taxon>Mucoromycota</taxon>
        <taxon>Glomeromycotina</taxon>
        <taxon>Glomeromycetes</taxon>
        <taxon>Diversisporales</taxon>
        <taxon>Acaulosporaceae</taxon>
        <taxon>Acaulospora</taxon>
    </lineage>
</organism>
<accession>A0ACA9M7Z5</accession>
<evidence type="ECO:0000313" key="2">
    <source>
        <dbReference type="Proteomes" id="UP000789525"/>
    </source>
</evidence>